<name>A0A1N7RTC7_9BURK</name>
<dbReference type="AlphaFoldDB" id="A0A1N7RTC7"/>
<comment type="caution">
    <text evidence="1">The sequence shown here is derived from an EMBL/GenBank/DDBJ whole genome shotgun (WGS) entry which is preliminary data.</text>
</comment>
<proteinExistence type="predicted"/>
<gene>
    <name evidence="1" type="ORF">BN2476_170087</name>
</gene>
<organism evidence="1 2">
    <name type="scientific">Paraburkholderia piptadeniae</name>
    <dbReference type="NCBI Taxonomy" id="1701573"/>
    <lineage>
        <taxon>Bacteria</taxon>
        <taxon>Pseudomonadati</taxon>
        <taxon>Pseudomonadota</taxon>
        <taxon>Betaproteobacteria</taxon>
        <taxon>Burkholderiales</taxon>
        <taxon>Burkholderiaceae</taxon>
        <taxon>Paraburkholderia</taxon>
    </lineage>
</organism>
<dbReference type="EMBL" id="CYGY02000017">
    <property type="protein sequence ID" value="SIT38346.1"/>
    <property type="molecule type" value="Genomic_DNA"/>
</dbReference>
<protein>
    <submittedName>
        <fullName evidence="1">Uncharacterized protein</fullName>
    </submittedName>
</protein>
<keyword evidence="2" id="KW-1185">Reference proteome</keyword>
<reference evidence="1" key="1">
    <citation type="submission" date="2016-12" db="EMBL/GenBank/DDBJ databases">
        <authorList>
            <person name="Moulin L."/>
        </authorList>
    </citation>
    <scope>NUCLEOTIDE SEQUENCE [LARGE SCALE GENOMIC DNA]</scope>
    <source>
        <strain evidence="1">STM 7183</strain>
    </source>
</reference>
<evidence type="ECO:0000313" key="1">
    <source>
        <dbReference type="EMBL" id="SIT38346.1"/>
    </source>
</evidence>
<dbReference type="Proteomes" id="UP000195569">
    <property type="component" value="Unassembled WGS sequence"/>
</dbReference>
<accession>A0A1N7RTC7</accession>
<evidence type="ECO:0000313" key="2">
    <source>
        <dbReference type="Proteomes" id="UP000195569"/>
    </source>
</evidence>
<sequence length="57" mass="6093">MCPPVGKPRGGAAIDTPNAQTLSLANFEPEIAHSRRIRFGSGNPGITPFGYVIRLSR</sequence>